<evidence type="ECO:0000313" key="3">
    <source>
        <dbReference type="EMBL" id="PIN21505.1"/>
    </source>
</evidence>
<evidence type="ECO:0000256" key="1">
    <source>
        <dbReference type="SAM" id="SignalP"/>
    </source>
</evidence>
<feature type="domain" description="F-box" evidence="2">
    <location>
        <begin position="77"/>
        <end position="123"/>
    </location>
</feature>
<dbReference type="OrthoDB" id="512036at2759"/>
<sequence length="380" mass="44577">MLFFLVSCLSFFLLSQSFLKPHSPSKIGTRMWAFWESLHKYSLLLSRKRKIFIRAFQVPSIKKLLSPRFEIVEEKEEISLLDLPDLALDCILEKLLPKDLCTIAKVCSSLREKCTSDHIWEKHFKQKWGGVIGDAAFREWKYQHATKRALKFLNVTSHKNKYYYFSSPLEFLGYKTEIKEWRSVNSVMSFYIALETGIFWFPAQVFNRENGSLGFMLSCYDALLSYDSATDNFVARYPAQGRSLIEENIEWNRIRAPSVDTPANVFHISDCLDDLKPDDHIEVQWRKNKNFPYGWWYGVIGHLDSCGRNEFNCHCHVSDTVVLEFKQYSTGSHWRKTMINRKDHGEVGNVADGFYGGIKKLYKKEEIEKWKQFWPDCTLD</sequence>
<feature type="chain" id="PRO_5013816088" description="F-box domain-containing protein" evidence="1">
    <location>
        <begin position="18"/>
        <end position="380"/>
    </location>
</feature>
<dbReference type="PROSITE" id="PS50181">
    <property type="entry name" value="FBOX"/>
    <property type="match status" value="1"/>
</dbReference>
<dbReference type="PANTHER" id="PTHR31482:SF2">
    <property type="entry name" value="F-BOX DOMAIN-CONTAINING PROTEIN"/>
    <property type="match status" value="1"/>
</dbReference>
<dbReference type="SUPFAM" id="SSF81383">
    <property type="entry name" value="F-box domain"/>
    <property type="match status" value="1"/>
</dbReference>
<keyword evidence="4" id="KW-1185">Reference proteome</keyword>
<dbReference type="Pfam" id="PF00646">
    <property type="entry name" value="F-box"/>
    <property type="match status" value="1"/>
</dbReference>
<dbReference type="AlphaFoldDB" id="A0A2G9HVF7"/>
<evidence type="ECO:0000313" key="4">
    <source>
        <dbReference type="Proteomes" id="UP000231279"/>
    </source>
</evidence>
<keyword evidence="1" id="KW-0732">Signal</keyword>
<dbReference type="Gene3D" id="1.20.1280.50">
    <property type="match status" value="1"/>
</dbReference>
<dbReference type="InterPro" id="IPR001810">
    <property type="entry name" value="F-box_dom"/>
</dbReference>
<accession>A0A2G9HVF7</accession>
<dbReference type="EMBL" id="NKXS01000936">
    <property type="protein sequence ID" value="PIN21505.1"/>
    <property type="molecule type" value="Genomic_DNA"/>
</dbReference>
<protein>
    <recommendedName>
        <fullName evidence="2">F-box domain-containing protein</fullName>
    </recommendedName>
</protein>
<dbReference type="SMART" id="SM00256">
    <property type="entry name" value="FBOX"/>
    <property type="match status" value="1"/>
</dbReference>
<dbReference type="PANTHER" id="PTHR31482">
    <property type="entry name" value="ESTS AU081301(E20138)"/>
    <property type="match status" value="1"/>
</dbReference>
<evidence type="ECO:0000259" key="2">
    <source>
        <dbReference type="PROSITE" id="PS50181"/>
    </source>
</evidence>
<dbReference type="Proteomes" id="UP000231279">
    <property type="component" value="Unassembled WGS sequence"/>
</dbReference>
<dbReference type="InterPro" id="IPR036047">
    <property type="entry name" value="F-box-like_dom_sf"/>
</dbReference>
<gene>
    <name evidence="3" type="ORF">CDL12_05809</name>
</gene>
<dbReference type="STRING" id="429701.A0A2G9HVF7"/>
<reference evidence="4" key="1">
    <citation type="journal article" date="2018" name="Gigascience">
        <title>Genome assembly of the Pink Ipe (Handroanthus impetiginosus, Bignoniaceae), a highly valued, ecologically keystone Neotropical timber forest tree.</title>
        <authorList>
            <person name="Silva-Junior O.B."/>
            <person name="Grattapaglia D."/>
            <person name="Novaes E."/>
            <person name="Collevatti R.G."/>
        </authorList>
    </citation>
    <scope>NUCLEOTIDE SEQUENCE [LARGE SCALE GENOMIC DNA]</scope>
    <source>
        <strain evidence="4">cv. UFG-1</strain>
    </source>
</reference>
<proteinExistence type="predicted"/>
<comment type="caution">
    <text evidence="3">The sequence shown here is derived from an EMBL/GenBank/DDBJ whole genome shotgun (WGS) entry which is preliminary data.</text>
</comment>
<name>A0A2G9HVF7_9LAMI</name>
<organism evidence="3 4">
    <name type="scientific">Handroanthus impetiginosus</name>
    <dbReference type="NCBI Taxonomy" id="429701"/>
    <lineage>
        <taxon>Eukaryota</taxon>
        <taxon>Viridiplantae</taxon>
        <taxon>Streptophyta</taxon>
        <taxon>Embryophyta</taxon>
        <taxon>Tracheophyta</taxon>
        <taxon>Spermatophyta</taxon>
        <taxon>Magnoliopsida</taxon>
        <taxon>eudicotyledons</taxon>
        <taxon>Gunneridae</taxon>
        <taxon>Pentapetalae</taxon>
        <taxon>asterids</taxon>
        <taxon>lamiids</taxon>
        <taxon>Lamiales</taxon>
        <taxon>Bignoniaceae</taxon>
        <taxon>Crescentiina</taxon>
        <taxon>Tabebuia alliance</taxon>
        <taxon>Handroanthus</taxon>
    </lineage>
</organism>
<feature type="signal peptide" evidence="1">
    <location>
        <begin position="1"/>
        <end position="17"/>
    </location>
</feature>